<dbReference type="EMBL" id="JBHSAY010000005">
    <property type="protein sequence ID" value="MFC4130390.1"/>
    <property type="molecule type" value="Genomic_DNA"/>
</dbReference>
<evidence type="ECO:0000256" key="2">
    <source>
        <dbReference type="ARBA" id="ARBA00009399"/>
    </source>
</evidence>
<feature type="transmembrane region" description="Helical" evidence="6">
    <location>
        <begin position="21"/>
        <end position="43"/>
    </location>
</feature>
<dbReference type="Pfam" id="PF04138">
    <property type="entry name" value="GtrA_DPMS_TM"/>
    <property type="match status" value="1"/>
</dbReference>
<evidence type="ECO:0000256" key="3">
    <source>
        <dbReference type="ARBA" id="ARBA00022692"/>
    </source>
</evidence>
<dbReference type="PANTHER" id="PTHR38459">
    <property type="entry name" value="PROPHAGE BACTOPRENOL-LINKED GLUCOSE TRANSLOCASE HOMOLOG"/>
    <property type="match status" value="1"/>
</dbReference>
<sequence length="208" mass="22530">MRLVRFLPERFQQLAHEALKFGLVGILNTLINLAVFNALLIGLHDVGRVKANFVATAVATVFAYLMSRYWTFRNRPSDHSTSREFVLFVIFNVIGLGIESALIGGTVYILGTNSILAVNIAKVLGLGIGTVFRFWAYRTFVFRGAKPAPADAVALAEADDLAESEALAAAVATTGTLGVEATLEEIEAAYSDGLLTEEQFTELTASQR</sequence>
<feature type="transmembrane region" description="Helical" evidence="6">
    <location>
        <begin position="49"/>
        <end position="65"/>
    </location>
</feature>
<evidence type="ECO:0000313" key="9">
    <source>
        <dbReference type="Proteomes" id="UP001595816"/>
    </source>
</evidence>
<keyword evidence="9" id="KW-1185">Reference proteome</keyword>
<protein>
    <submittedName>
        <fullName evidence="8">GtrA family protein</fullName>
    </submittedName>
</protein>
<evidence type="ECO:0000256" key="1">
    <source>
        <dbReference type="ARBA" id="ARBA00004141"/>
    </source>
</evidence>
<proteinExistence type="inferred from homology"/>
<feature type="transmembrane region" description="Helical" evidence="6">
    <location>
        <begin position="116"/>
        <end position="136"/>
    </location>
</feature>
<dbReference type="PANTHER" id="PTHR38459:SF1">
    <property type="entry name" value="PROPHAGE BACTOPRENOL-LINKED GLUCOSE TRANSLOCASE HOMOLOG"/>
    <property type="match status" value="1"/>
</dbReference>
<reference evidence="9" key="1">
    <citation type="journal article" date="2019" name="Int. J. Syst. Evol. Microbiol.">
        <title>The Global Catalogue of Microorganisms (GCM) 10K type strain sequencing project: providing services to taxonomists for standard genome sequencing and annotation.</title>
        <authorList>
            <consortium name="The Broad Institute Genomics Platform"/>
            <consortium name="The Broad Institute Genome Sequencing Center for Infectious Disease"/>
            <person name="Wu L."/>
            <person name="Ma J."/>
        </authorList>
    </citation>
    <scope>NUCLEOTIDE SEQUENCE [LARGE SCALE GENOMIC DNA]</scope>
    <source>
        <strain evidence="9">CGMCC 4.7289</strain>
    </source>
</reference>
<dbReference type="Proteomes" id="UP001595816">
    <property type="component" value="Unassembled WGS sequence"/>
</dbReference>
<feature type="domain" description="GtrA/DPMS transmembrane" evidence="7">
    <location>
        <begin position="20"/>
        <end position="142"/>
    </location>
</feature>
<keyword evidence="3 6" id="KW-0812">Transmembrane</keyword>
<dbReference type="InterPro" id="IPR051401">
    <property type="entry name" value="GtrA_CellWall_Glycosyl"/>
</dbReference>
<evidence type="ECO:0000256" key="5">
    <source>
        <dbReference type="ARBA" id="ARBA00023136"/>
    </source>
</evidence>
<comment type="similarity">
    <text evidence="2">Belongs to the GtrA family.</text>
</comment>
<comment type="caution">
    <text evidence="8">The sequence shown here is derived from an EMBL/GenBank/DDBJ whole genome shotgun (WGS) entry which is preliminary data.</text>
</comment>
<comment type="subcellular location">
    <subcellularLocation>
        <location evidence="1">Membrane</location>
        <topology evidence="1">Multi-pass membrane protein</topology>
    </subcellularLocation>
</comment>
<name>A0ABV8LI46_9ACTN</name>
<evidence type="ECO:0000313" key="8">
    <source>
        <dbReference type="EMBL" id="MFC4130390.1"/>
    </source>
</evidence>
<dbReference type="RefSeq" id="WP_253757983.1">
    <property type="nucleotide sequence ID" value="NZ_JAMZDZ010000001.1"/>
</dbReference>
<gene>
    <name evidence="8" type="ORF">ACFOZ4_07220</name>
</gene>
<evidence type="ECO:0000259" key="7">
    <source>
        <dbReference type="Pfam" id="PF04138"/>
    </source>
</evidence>
<keyword evidence="5 6" id="KW-0472">Membrane</keyword>
<evidence type="ECO:0000256" key="6">
    <source>
        <dbReference type="SAM" id="Phobius"/>
    </source>
</evidence>
<feature type="transmembrane region" description="Helical" evidence="6">
    <location>
        <begin position="85"/>
        <end position="110"/>
    </location>
</feature>
<dbReference type="InterPro" id="IPR007267">
    <property type="entry name" value="GtrA_DPMS_TM"/>
</dbReference>
<evidence type="ECO:0000256" key="4">
    <source>
        <dbReference type="ARBA" id="ARBA00022989"/>
    </source>
</evidence>
<accession>A0ABV8LI46</accession>
<organism evidence="8 9">
    <name type="scientific">Hamadaea flava</name>
    <dbReference type="NCBI Taxonomy" id="1742688"/>
    <lineage>
        <taxon>Bacteria</taxon>
        <taxon>Bacillati</taxon>
        <taxon>Actinomycetota</taxon>
        <taxon>Actinomycetes</taxon>
        <taxon>Micromonosporales</taxon>
        <taxon>Micromonosporaceae</taxon>
        <taxon>Hamadaea</taxon>
    </lineage>
</organism>
<keyword evidence="4 6" id="KW-1133">Transmembrane helix</keyword>